<dbReference type="InterPro" id="IPR050640">
    <property type="entry name" value="Bact_2-comp_sensor_kinase"/>
</dbReference>
<evidence type="ECO:0000256" key="9">
    <source>
        <dbReference type="ARBA" id="ARBA00022989"/>
    </source>
</evidence>
<evidence type="ECO:0000256" key="1">
    <source>
        <dbReference type="ARBA" id="ARBA00004651"/>
    </source>
</evidence>
<keyword evidence="10" id="KW-0902">Two-component regulatory system</keyword>
<dbReference type="Pfam" id="PF02518">
    <property type="entry name" value="HATPase_c"/>
    <property type="match status" value="1"/>
</dbReference>
<comment type="caution">
    <text evidence="14">The sequence shown here is derived from an EMBL/GenBank/DDBJ whole genome shotgun (WGS) entry which is preliminary data.</text>
</comment>
<keyword evidence="11 12" id="KW-0472">Membrane</keyword>
<accession>C0C5Z8</accession>
<feature type="domain" description="HAMP" evidence="13">
    <location>
        <begin position="294"/>
        <end position="348"/>
    </location>
</feature>
<evidence type="ECO:0000256" key="5">
    <source>
        <dbReference type="ARBA" id="ARBA00022692"/>
    </source>
</evidence>
<dbReference type="RefSeq" id="WP_006444881.1">
    <property type="nucleotide sequence ID" value="NZ_CP036524.1"/>
</dbReference>
<keyword evidence="6" id="KW-0547">Nucleotide-binding</keyword>
<dbReference type="HOGENOM" id="CLU_020473_6_0_9"/>
<evidence type="ECO:0000313" key="14">
    <source>
        <dbReference type="EMBL" id="EEG72532.1"/>
    </source>
</evidence>
<dbReference type="GO" id="GO:0000155">
    <property type="term" value="F:phosphorelay sensor kinase activity"/>
    <property type="evidence" value="ECO:0007669"/>
    <property type="project" value="InterPro"/>
</dbReference>
<dbReference type="SMART" id="SM00304">
    <property type="entry name" value="HAMP"/>
    <property type="match status" value="1"/>
</dbReference>
<dbReference type="PROSITE" id="PS51257">
    <property type="entry name" value="PROKAR_LIPOPROTEIN"/>
    <property type="match status" value="1"/>
</dbReference>
<dbReference type="InterPro" id="IPR003594">
    <property type="entry name" value="HATPase_dom"/>
</dbReference>
<evidence type="ECO:0000256" key="11">
    <source>
        <dbReference type="ARBA" id="ARBA00023136"/>
    </source>
</evidence>
<reference evidence="14" key="1">
    <citation type="submission" date="2009-02" db="EMBL/GenBank/DDBJ databases">
        <authorList>
            <person name="Fulton L."/>
            <person name="Clifton S."/>
            <person name="Fulton B."/>
            <person name="Xu J."/>
            <person name="Minx P."/>
            <person name="Pepin K.H."/>
            <person name="Johnson M."/>
            <person name="Bhonagiri V."/>
            <person name="Nash W.E."/>
            <person name="Mardis E.R."/>
            <person name="Wilson R.K."/>
        </authorList>
    </citation>
    <scope>NUCLEOTIDE SEQUENCE [LARGE SCALE GENOMIC DNA]</scope>
    <source>
        <strain evidence="14">DSM 15053</strain>
    </source>
</reference>
<keyword evidence="2" id="KW-1003">Cell membrane</keyword>
<feature type="transmembrane region" description="Helical" evidence="12">
    <location>
        <begin position="271"/>
        <end position="292"/>
    </location>
</feature>
<keyword evidence="3" id="KW-0597">Phosphoprotein</keyword>
<dbReference type="CDD" id="cd18773">
    <property type="entry name" value="PDC1_HK_sensor"/>
    <property type="match status" value="1"/>
</dbReference>
<dbReference type="InterPro" id="IPR010559">
    <property type="entry name" value="Sig_transdc_His_kin_internal"/>
</dbReference>
<evidence type="ECO:0000256" key="12">
    <source>
        <dbReference type="SAM" id="Phobius"/>
    </source>
</evidence>
<evidence type="ECO:0000256" key="7">
    <source>
        <dbReference type="ARBA" id="ARBA00022777"/>
    </source>
</evidence>
<keyword evidence="7 14" id="KW-0418">Kinase</keyword>
<keyword evidence="5 12" id="KW-0812">Transmembrane</keyword>
<dbReference type="SUPFAM" id="SSF55874">
    <property type="entry name" value="ATPase domain of HSP90 chaperone/DNA topoisomerase II/histidine kinase"/>
    <property type="match status" value="1"/>
</dbReference>
<dbReference type="OrthoDB" id="9809348at2"/>
<comment type="subcellular location">
    <subcellularLocation>
        <location evidence="1">Cell membrane</location>
        <topology evidence="1">Multi-pass membrane protein</topology>
    </subcellularLocation>
</comment>
<evidence type="ECO:0000256" key="10">
    <source>
        <dbReference type="ARBA" id="ARBA00023012"/>
    </source>
</evidence>
<evidence type="ECO:0000256" key="6">
    <source>
        <dbReference type="ARBA" id="ARBA00022741"/>
    </source>
</evidence>
<keyword evidence="4" id="KW-0808">Transferase</keyword>
<dbReference type="PANTHER" id="PTHR34220">
    <property type="entry name" value="SENSOR HISTIDINE KINASE YPDA"/>
    <property type="match status" value="1"/>
</dbReference>
<dbReference type="InterPro" id="IPR036890">
    <property type="entry name" value="HATPase_C_sf"/>
</dbReference>
<dbReference type="CDD" id="cd06225">
    <property type="entry name" value="HAMP"/>
    <property type="match status" value="1"/>
</dbReference>
<dbReference type="PANTHER" id="PTHR34220:SF11">
    <property type="entry name" value="SENSOR PROTEIN KINASE HPTS"/>
    <property type="match status" value="1"/>
</dbReference>
<dbReference type="EMBL" id="ABYI02000041">
    <property type="protein sequence ID" value="EEG72532.1"/>
    <property type="molecule type" value="Genomic_DNA"/>
</dbReference>
<dbReference type="AlphaFoldDB" id="C0C5Z8"/>
<evidence type="ECO:0000256" key="2">
    <source>
        <dbReference type="ARBA" id="ARBA00022475"/>
    </source>
</evidence>
<dbReference type="Proteomes" id="UP000004893">
    <property type="component" value="Unassembled WGS sequence"/>
</dbReference>
<evidence type="ECO:0000256" key="4">
    <source>
        <dbReference type="ARBA" id="ARBA00022679"/>
    </source>
</evidence>
<gene>
    <name evidence="14" type="ORF">CLOHYLEM_07535</name>
</gene>
<dbReference type="PROSITE" id="PS50885">
    <property type="entry name" value="HAMP"/>
    <property type="match status" value="1"/>
</dbReference>
<reference evidence="14" key="2">
    <citation type="submission" date="2013-06" db="EMBL/GenBank/DDBJ databases">
        <title>Draft genome sequence of Clostridium hylemonae (DSM 15053).</title>
        <authorList>
            <person name="Sudarsanam P."/>
            <person name="Ley R."/>
            <person name="Guruge J."/>
            <person name="Turnbaugh P.J."/>
            <person name="Mahowald M."/>
            <person name="Liep D."/>
            <person name="Gordon J."/>
        </authorList>
    </citation>
    <scope>NUCLEOTIDE SEQUENCE</scope>
    <source>
        <strain evidence="14">DSM 15053</strain>
    </source>
</reference>
<sequence>MKRERTLRQKLTPFFILAVAVPIVIFACLSMYRLEQSMRASLDRQIDGNLNKADQCLDMVLDKYGTLLYDLCTDDEVISLVEEINRDQDGLEVNSNYLRRRLSHICNRNDGIEGITIITAEGRAIYYDHLSASSVSSSWAADVAPPLITHGAVYEGMTEPVSSGGDEVYMLRIARRLVNYEDIHKETGTVVMSINESLLTEALDAWDVAENYLLCDNVVISARDNKDIGKTAEDIRRDGYEYTSAVNETTGFTIYNRQSLKAYHDTLYEQGGFWLLITAALAGGVFVLGYVLTRPYLKEIDTIAAAMNEVEQGNFQTEVAVNEKMPVEIRKISSGFNEMVQHIEMLIEQVKAAILEQKNAELSALEAQIDPHFLYNTLDTINWKAIERGEFEISEMVGALADILRYTVKNAGGETSIEQELYWLRQYIILQSTKEGKEIRVTLDVPDELRGCRIHKLLLQPFVENAVKHGMKHREGECKIDISMRSTDRQIHIMIMDNGNGMTASTLAKLNSGAFERDKEYLSSHLGIANVRKRLRLYYGEQADIYFESRLDKYTKVHLFIPAVAALEGGTHI</sequence>
<dbReference type="eggNOG" id="COG2972">
    <property type="taxonomic scope" value="Bacteria"/>
</dbReference>
<dbReference type="STRING" id="553973.CLOHYLEM_07535"/>
<keyword evidence="8" id="KW-0067">ATP-binding</keyword>
<dbReference type="SMART" id="SM00387">
    <property type="entry name" value="HATPase_c"/>
    <property type="match status" value="1"/>
</dbReference>
<dbReference type="Pfam" id="PF06580">
    <property type="entry name" value="His_kinase"/>
    <property type="match status" value="1"/>
</dbReference>
<name>C0C5Z8_9FIRM</name>
<protein>
    <submittedName>
        <fullName evidence="14">ATPase/histidine kinase/DNA gyrase B/HSP90 domain protein</fullName>
    </submittedName>
</protein>
<feature type="transmembrane region" description="Helical" evidence="12">
    <location>
        <begin position="12"/>
        <end position="32"/>
    </location>
</feature>
<evidence type="ECO:0000256" key="8">
    <source>
        <dbReference type="ARBA" id="ARBA00022840"/>
    </source>
</evidence>
<keyword evidence="9 12" id="KW-1133">Transmembrane helix</keyword>
<dbReference type="Pfam" id="PF00672">
    <property type="entry name" value="HAMP"/>
    <property type="match status" value="1"/>
</dbReference>
<dbReference type="Gene3D" id="6.10.340.10">
    <property type="match status" value="1"/>
</dbReference>
<keyword evidence="15" id="KW-1185">Reference proteome</keyword>
<organism evidence="14 15">
    <name type="scientific">[Clostridium] hylemonae DSM 15053</name>
    <dbReference type="NCBI Taxonomy" id="553973"/>
    <lineage>
        <taxon>Bacteria</taxon>
        <taxon>Bacillati</taxon>
        <taxon>Bacillota</taxon>
        <taxon>Clostridia</taxon>
        <taxon>Lachnospirales</taxon>
        <taxon>Lachnospiraceae</taxon>
    </lineage>
</organism>
<dbReference type="Gene3D" id="3.30.565.10">
    <property type="entry name" value="Histidine kinase-like ATPase, C-terminal domain"/>
    <property type="match status" value="1"/>
</dbReference>
<evidence type="ECO:0000259" key="13">
    <source>
        <dbReference type="PROSITE" id="PS50885"/>
    </source>
</evidence>
<dbReference type="GO" id="GO:0005524">
    <property type="term" value="F:ATP binding"/>
    <property type="evidence" value="ECO:0007669"/>
    <property type="project" value="UniProtKB-KW"/>
</dbReference>
<evidence type="ECO:0000256" key="3">
    <source>
        <dbReference type="ARBA" id="ARBA00022553"/>
    </source>
</evidence>
<evidence type="ECO:0000313" key="15">
    <source>
        <dbReference type="Proteomes" id="UP000004893"/>
    </source>
</evidence>
<dbReference type="InterPro" id="IPR003660">
    <property type="entry name" value="HAMP_dom"/>
</dbReference>
<proteinExistence type="predicted"/>
<dbReference type="GO" id="GO:0005886">
    <property type="term" value="C:plasma membrane"/>
    <property type="evidence" value="ECO:0007669"/>
    <property type="project" value="UniProtKB-SubCell"/>
</dbReference>